<dbReference type="AlphaFoldDB" id="A0A068XX91"/>
<organism evidence="2 3">
    <name type="scientific">Echinococcus multilocularis</name>
    <name type="common">Fox tapeworm</name>
    <dbReference type="NCBI Taxonomy" id="6211"/>
    <lineage>
        <taxon>Eukaryota</taxon>
        <taxon>Metazoa</taxon>
        <taxon>Spiralia</taxon>
        <taxon>Lophotrochozoa</taxon>
        <taxon>Platyhelminthes</taxon>
        <taxon>Cestoda</taxon>
        <taxon>Eucestoda</taxon>
        <taxon>Cyclophyllidea</taxon>
        <taxon>Taeniidae</taxon>
        <taxon>Echinococcus</taxon>
    </lineage>
</organism>
<sequence length="69" mass="8322">MRKVEYHRKWPNATNTSRNKPLQHLRDLHRPPPLVLPQHLRGLHRPTLPVLPQHLRDLHRPTLRVLCLR</sequence>
<feature type="compositionally biased region" description="Basic residues" evidence="1">
    <location>
        <begin position="1"/>
        <end position="10"/>
    </location>
</feature>
<proteinExistence type="predicted"/>
<feature type="region of interest" description="Disordered" evidence="1">
    <location>
        <begin position="1"/>
        <end position="33"/>
    </location>
</feature>
<reference evidence="2" key="1">
    <citation type="journal article" date="2013" name="Nature">
        <title>The genomes of four tapeworm species reveal adaptations to parasitism.</title>
        <authorList>
            <person name="Tsai I.J."/>
            <person name="Zarowiecki M."/>
            <person name="Holroyd N."/>
            <person name="Garciarrubio A."/>
            <person name="Sanchez-Flores A."/>
            <person name="Brooks K.L."/>
            <person name="Tracey A."/>
            <person name="Bobes R.J."/>
            <person name="Fragoso G."/>
            <person name="Sciutto E."/>
            <person name="Aslett M."/>
            <person name="Beasley H."/>
            <person name="Bennett H.M."/>
            <person name="Cai J."/>
            <person name="Camicia F."/>
            <person name="Clark R."/>
            <person name="Cucher M."/>
            <person name="De Silva N."/>
            <person name="Day T.A."/>
            <person name="Deplazes P."/>
            <person name="Estrada K."/>
            <person name="Fernandez C."/>
            <person name="Holland P.W."/>
            <person name="Hou J."/>
            <person name="Hu S."/>
            <person name="Huckvale T."/>
            <person name="Hung S.S."/>
            <person name="Kamenetzky L."/>
            <person name="Keane J.A."/>
            <person name="Kiss F."/>
            <person name="Koziol U."/>
            <person name="Lambert O."/>
            <person name="Liu K."/>
            <person name="Luo X."/>
            <person name="Luo Y."/>
            <person name="Macchiaroli N."/>
            <person name="Nichol S."/>
            <person name="Paps J."/>
            <person name="Parkinson J."/>
            <person name="Pouchkina-Stantcheva N."/>
            <person name="Riddiford N."/>
            <person name="Rosenzvit M."/>
            <person name="Salinas G."/>
            <person name="Wasmuth J.D."/>
            <person name="Zamanian M."/>
            <person name="Zheng Y."/>
            <person name="Cai X."/>
            <person name="Soberon X."/>
            <person name="Olson P.D."/>
            <person name="Laclette J.P."/>
            <person name="Brehm K."/>
            <person name="Berriman M."/>
            <person name="Garciarrubio A."/>
            <person name="Bobes R.J."/>
            <person name="Fragoso G."/>
            <person name="Sanchez-Flores A."/>
            <person name="Estrada K."/>
            <person name="Cevallos M.A."/>
            <person name="Morett E."/>
            <person name="Gonzalez V."/>
            <person name="Portillo T."/>
            <person name="Ochoa-Leyva A."/>
            <person name="Jose M.V."/>
            <person name="Sciutto E."/>
            <person name="Landa A."/>
            <person name="Jimenez L."/>
            <person name="Valdes V."/>
            <person name="Carrero J.C."/>
            <person name="Larralde C."/>
            <person name="Morales-Montor J."/>
            <person name="Limon-Lason J."/>
            <person name="Soberon X."/>
            <person name="Laclette J.P."/>
        </authorList>
    </citation>
    <scope>NUCLEOTIDE SEQUENCE [LARGE SCALE GENOMIC DNA]</scope>
</reference>
<gene>
    <name evidence="2" type="ORF">EmuJ_000289600</name>
</gene>
<evidence type="ECO:0000313" key="3">
    <source>
        <dbReference type="Proteomes" id="UP000017246"/>
    </source>
</evidence>
<keyword evidence="3" id="KW-1185">Reference proteome</keyword>
<reference evidence="2" key="2">
    <citation type="submission" date="2015-11" db="EMBL/GenBank/DDBJ databases">
        <authorList>
            <person name="Zhang Y."/>
            <person name="Guo Z."/>
        </authorList>
    </citation>
    <scope>NUCLEOTIDE SEQUENCE</scope>
</reference>
<dbReference type="EMBL" id="LN901648">
    <property type="protein sequence ID" value="CDS35445.1"/>
    <property type="molecule type" value="Genomic_DNA"/>
</dbReference>
<evidence type="ECO:0000256" key="1">
    <source>
        <dbReference type="SAM" id="MobiDB-lite"/>
    </source>
</evidence>
<accession>A0A068XX91</accession>
<name>A0A068XX91_ECHMU</name>
<evidence type="ECO:0000313" key="2">
    <source>
        <dbReference type="EMBL" id="CDS35445.1"/>
    </source>
</evidence>
<dbReference type="Proteomes" id="UP000017246">
    <property type="component" value="Unassembled WGS sequence"/>
</dbReference>
<protein>
    <submittedName>
        <fullName evidence="2">Diagnostic antigen gp50</fullName>
    </submittedName>
</protein>